<gene>
    <name evidence="2" type="ORF">CUNI_LOCUS10</name>
</gene>
<evidence type="ECO:0000313" key="2">
    <source>
        <dbReference type="EMBL" id="CAG5114452.1"/>
    </source>
</evidence>
<dbReference type="EMBL" id="CAJHNH020000001">
    <property type="protein sequence ID" value="CAG5114452.1"/>
    <property type="molecule type" value="Genomic_DNA"/>
</dbReference>
<feature type="compositionally biased region" description="Polar residues" evidence="1">
    <location>
        <begin position="23"/>
        <end position="39"/>
    </location>
</feature>
<dbReference type="Proteomes" id="UP000678393">
    <property type="component" value="Unassembled WGS sequence"/>
</dbReference>
<sequence>MSSRSNVKTKDRTRKKREGTPEKSATPSQEQDEASTSSKDVIWNEEIEKLQIKSEELPKIWPPRPPSTEKTFMRVLVQKTRNVTPVEKRKPLDSTVNKQAEHGSPRWQIDYSEYIGPQYTESGDVIPYSILGTYEDFYREATRRGVNMPRPQGDLENVGTPTVKYEKKRHKHPRDTESNSIRNWYNKMMERKNQQGYISKLLQKAPENLAMNQSDNYRTIQEQRYLIDRTISKVDYGKGYRIGSEFWFQQEQLGDDLKGLHMTLTQTQKGYPHPIEHVGLSKIVKKEKGCDWSGKENVYVSYPWHKSEYLNQRLKQLQPFIDEIDSWKPDFDDLQVVGSNKPNITSVNADMDGGEVFSTRPHSSNEDGEIRSEYKDVAESESDESEELLQKDSSVRERKDPVFGPSLLIDKQSARWTGDNESMKDKVAFETIINFETFSEDKVTSFLELINDGTTTIYYDWKKIIKENPFGVAPNMTPRFYFNNSC</sequence>
<accession>A0A8S3YGP9</accession>
<dbReference type="OrthoDB" id="10263316at2759"/>
<evidence type="ECO:0000313" key="3">
    <source>
        <dbReference type="Proteomes" id="UP000678393"/>
    </source>
</evidence>
<evidence type="ECO:0000256" key="1">
    <source>
        <dbReference type="SAM" id="MobiDB-lite"/>
    </source>
</evidence>
<feature type="region of interest" description="Disordered" evidence="1">
    <location>
        <begin position="344"/>
        <end position="396"/>
    </location>
</feature>
<dbReference type="Pfam" id="PF14646">
    <property type="entry name" value="MYCBPAP"/>
    <property type="match status" value="1"/>
</dbReference>
<proteinExistence type="predicted"/>
<reference evidence="2" key="1">
    <citation type="submission" date="2021-04" db="EMBL/GenBank/DDBJ databases">
        <authorList>
            <consortium name="Molecular Ecology Group"/>
        </authorList>
    </citation>
    <scope>NUCLEOTIDE SEQUENCE</scope>
</reference>
<dbReference type="PANTHER" id="PTHR48421:SF1">
    <property type="entry name" value="MYCBP-ASSOCIATED PROTEIN"/>
    <property type="match status" value="1"/>
</dbReference>
<organism evidence="2 3">
    <name type="scientific">Candidula unifasciata</name>
    <dbReference type="NCBI Taxonomy" id="100452"/>
    <lineage>
        <taxon>Eukaryota</taxon>
        <taxon>Metazoa</taxon>
        <taxon>Spiralia</taxon>
        <taxon>Lophotrochozoa</taxon>
        <taxon>Mollusca</taxon>
        <taxon>Gastropoda</taxon>
        <taxon>Heterobranchia</taxon>
        <taxon>Euthyneura</taxon>
        <taxon>Panpulmonata</taxon>
        <taxon>Eupulmonata</taxon>
        <taxon>Stylommatophora</taxon>
        <taxon>Helicina</taxon>
        <taxon>Helicoidea</taxon>
        <taxon>Geomitridae</taxon>
        <taxon>Candidula</taxon>
    </lineage>
</organism>
<protein>
    <submittedName>
        <fullName evidence="2">Uncharacterized protein</fullName>
    </submittedName>
</protein>
<keyword evidence="3" id="KW-1185">Reference proteome</keyword>
<feature type="non-terminal residue" evidence="2">
    <location>
        <position position="1"/>
    </location>
</feature>
<feature type="compositionally biased region" description="Basic and acidic residues" evidence="1">
    <location>
        <begin position="363"/>
        <end position="378"/>
    </location>
</feature>
<dbReference type="PANTHER" id="PTHR48421">
    <property type="entry name" value="MYCBP-ASSOCIATED PROTEIN"/>
    <property type="match status" value="1"/>
</dbReference>
<dbReference type="AlphaFoldDB" id="A0A8S3YGP9"/>
<comment type="caution">
    <text evidence="2">The sequence shown here is derived from an EMBL/GenBank/DDBJ whole genome shotgun (WGS) entry which is preliminary data.</text>
</comment>
<dbReference type="InterPro" id="IPR032707">
    <property type="entry name" value="MYCBPAP"/>
</dbReference>
<name>A0A8S3YGP9_9EUPU</name>
<feature type="region of interest" description="Disordered" evidence="1">
    <location>
        <begin position="1"/>
        <end position="42"/>
    </location>
</feature>